<accession>W9T213</accession>
<dbReference type="GO" id="GO:0032970">
    <property type="term" value="P:regulation of actin filament-based process"/>
    <property type="evidence" value="ECO:0007669"/>
    <property type="project" value="TreeGrafter"/>
</dbReference>
<evidence type="ECO:0000313" key="5">
    <source>
        <dbReference type="Proteomes" id="UP000030645"/>
    </source>
</evidence>
<dbReference type="InterPro" id="IPR027817">
    <property type="entry name" value="Costars_dom"/>
</dbReference>
<dbReference type="PANTHER" id="PTHR46334:SF1">
    <property type="entry name" value="COSTARS FAMILY PROTEIN ABRACL"/>
    <property type="match status" value="1"/>
</dbReference>
<dbReference type="AlphaFoldDB" id="W9T213"/>
<feature type="domain" description="Costars" evidence="3">
    <location>
        <begin position="1"/>
        <end position="79"/>
    </location>
</feature>
<feature type="compositionally biased region" description="Low complexity" evidence="2">
    <location>
        <begin position="171"/>
        <end position="185"/>
    </location>
</feature>
<protein>
    <recommendedName>
        <fullName evidence="3">Costars domain-containing protein</fullName>
    </recommendedName>
</protein>
<comment type="similarity">
    <text evidence="1">Belongs to the costars family.</text>
</comment>
<dbReference type="eggNOG" id="KOG3376">
    <property type="taxonomic scope" value="Eukaryota"/>
</dbReference>
<evidence type="ECO:0000256" key="1">
    <source>
        <dbReference type="ARBA" id="ARBA00006126"/>
    </source>
</evidence>
<gene>
    <name evidence="4" type="ORF">L484_001044</name>
</gene>
<feature type="region of interest" description="Disordered" evidence="2">
    <location>
        <begin position="165"/>
        <end position="250"/>
    </location>
</feature>
<sequence length="250" mass="27471">MNVEEEVERLKEEIKRLGKIQADGSYKVTFGVLFHDDKCANIFEALVGTLRAAKKRKFVAYDGELLLQGVHDNVEIMLKPSPQPATSAGDAVAKALPSILTPKASLSFPPLVRTITVNSDDRRPTPVTDNHHQQSPQISQVLTLAPLARKEVAAAVKITVRERDLSPVVPPSQNQPQNYSSSQQPDPAVQTPPPTTSPEPEHHLRQTCIKAQQNQEKNVKAKISNDERDIEEMETSSGTAESGKREEFGG</sequence>
<evidence type="ECO:0000313" key="4">
    <source>
        <dbReference type="EMBL" id="EXC43846.1"/>
    </source>
</evidence>
<dbReference type="FunFam" id="1.10.10.1540:FF:000002">
    <property type="entry name" value="costars family protein ABRACL"/>
    <property type="match status" value="1"/>
</dbReference>
<dbReference type="Proteomes" id="UP000030645">
    <property type="component" value="Unassembled WGS sequence"/>
</dbReference>
<dbReference type="Pfam" id="PF14705">
    <property type="entry name" value="Costars"/>
    <property type="match status" value="1"/>
</dbReference>
<proteinExistence type="inferred from homology"/>
<reference evidence="5" key="1">
    <citation type="submission" date="2013-01" db="EMBL/GenBank/DDBJ databases">
        <title>Draft Genome Sequence of a Mulberry Tree, Morus notabilis C.K. Schneid.</title>
        <authorList>
            <person name="He N."/>
            <person name="Zhao S."/>
        </authorList>
    </citation>
    <scope>NUCLEOTIDE SEQUENCE</scope>
</reference>
<name>W9T213_9ROSA</name>
<dbReference type="PANTHER" id="PTHR46334">
    <property type="entry name" value="COSTARS FAMILY PROTEIN ABRACL"/>
    <property type="match status" value="1"/>
</dbReference>
<evidence type="ECO:0000259" key="3">
    <source>
        <dbReference type="SMART" id="SM01283"/>
    </source>
</evidence>
<keyword evidence="5" id="KW-1185">Reference proteome</keyword>
<dbReference type="InterPro" id="IPR038095">
    <property type="entry name" value="Costars_sf"/>
</dbReference>
<feature type="compositionally biased region" description="Basic and acidic residues" evidence="2">
    <location>
        <begin position="119"/>
        <end position="132"/>
    </location>
</feature>
<feature type="compositionally biased region" description="Basic and acidic residues" evidence="2">
    <location>
        <begin position="217"/>
        <end position="227"/>
    </location>
</feature>
<dbReference type="SMART" id="SM01283">
    <property type="entry name" value="Costars"/>
    <property type="match status" value="1"/>
</dbReference>
<organism evidence="4 5">
    <name type="scientific">Morus notabilis</name>
    <dbReference type="NCBI Taxonomy" id="981085"/>
    <lineage>
        <taxon>Eukaryota</taxon>
        <taxon>Viridiplantae</taxon>
        <taxon>Streptophyta</taxon>
        <taxon>Embryophyta</taxon>
        <taxon>Tracheophyta</taxon>
        <taxon>Spermatophyta</taxon>
        <taxon>Magnoliopsida</taxon>
        <taxon>eudicotyledons</taxon>
        <taxon>Gunneridae</taxon>
        <taxon>Pentapetalae</taxon>
        <taxon>rosids</taxon>
        <taxon>fabids</taxon>
        <taxon>Rosales</taxon>
        <taxon>Moraceae</taxon>
        <taxon>Moreae</taxon>
        <taxon>Morus</taxon>
    </lineage>
</organism>
<dbReference type="InterPro" id="IPR044302">
    <property type="entry name" value="Costars"/>
</dbReference>
<dbReference type="EMBL" id="KE622399">
    <property type="protein sequence ID" value="EXC43846.1"/>
    <property type="molecule type" value="Genomic_DNA"/>
</dbReference>
<dbReference type="Gene3D" id="1.10.10.1540">
    <property type="entry name" value="Costar domain"/>
    <property type="match status" value="1"/>
</dbReference>
<evidence type="ECO:0000256" key="2">
    <source>
        <dbReference type="SAM" id="MobiDB-lite"/>
    </source>
</evidence>
<feature type="region of interest" description="Disordered" evidence="2">
    <location>
        <begin position="117"/>
        <end position="140"/>
    </location>
</feature>